<protein>
    <submittedName>
        <fullName evidence="1">Uncharacterized protein</fullName>
    </submittedName>
</protein>
<proteinExistence type="predicted"/>
<accession>A0ABX1HLA7</accession>
<dbReference type="Proteomes" id="UP000717634">
    <property type="component" value="Unassembled WGS sequence"/>
</dbReference>
<comment type="caution">
    <text evidence="1">The sequence shown here is derived from an EMBL/GenBank/DDBJ whole genome shotgun (WGS) entry which is preliminary data.</text>
</comment>
<sequence length="39" mass="4643">MSWRAGRSPIPKPELIFFLRTNEAEMEPKIRYGRIFAAY</sequence>
<organism evidence="1 2">
    <name type="scientific">Hymenobacter artigasi</name>
    <dbReference type="NCBI Taxonomy" id="2719616"/>
    <lineage>
        <taxon>Bacteria</taxon>
        <taxon>Pseudomonadati</taxon>
        <taxon>Bacteroidota</taxon>
        <taxon>Cytophagia</taxon>
        <taxon>Cytophagales</taxon>
        <taxon>Hymenobacteraceae</taxon>
        <taxon>Hymenobacter</taxon>
    </lineage>
</organism>
<evidence type="ECO:0000313" key="2">
    <source>
        <dbReference type="Proteomes" id="UP000717634"/>
    </source>
</evidence>
<reference evidence="1 2" key="1">
    <citation type="submission" date="2020-03" db="EMBL/GenBank/DDBJ databases">
        <title>Genomic Encyclopedia of Type Strains, Phase IV (KMG-V): Genome sequencing to study the core and pangenomes of soil and plant-associated prokaryotes.</title>
        <authorList>
            <person name="Whitman W."/>
        </authorList>
    </citation>
    <scope>NUCLEOTIDE SEQUENCE [LARGE SCALE GENOMIC DNA]</scope>
    <source>
        <strain evidence="1 2">1B</strain>
    </source>
</reference>
<gene>
    <name evidence="1" type="ORF">HBN54_002186</name>
</gene>
<name>A0ABX1HLA7_9BACT</name>
<keyword evidence="2" id="KW-1185">Reference proteome</keyword>
<dbReference type="EMBL" id="JAAVTK010000005">
    <property type="protein sequence ID" value="NKI89588.1"/>
    <property type="molecule type" value="Genomic_DNA"/>
</dbReference>
<evidence type="ECO:0000313" key="1">
    <source>
        <dbReference type="EMBL" id="NKI89588.1"/>
    </source>
</evidence>